<dbReference type="GO" id="GO:0016747">
    <property type="term" value="F:acyltransferase activity, transferring groups other than amino-acyl groups"/>
    <property type="evidence" value="ECO:0007669"/>
    <property type="project" value="InterPro"/>
</dbReference>
<dbReference type="GO" id="GO:0016020">
    <property type="term" value="C:membrane"/>
    <property type="evidence" value="ECO:0007669"/>
    <property type="project" value="TreeGrafter"/>
</dbReference>
<feature type="transmembrane region" description="Helical" evidence="1">
    <location>
        <begin position="18"/>
        <end position="36"/>
    </location>
</feature>
<feature type="transmembrane region" description="Helical" evidence="1">
    <location>
        <begin position="90"/>
        <end position="114"/>
    </location>
</feature>
<evidence type="ECO:0000313" key="3">
    <source>
        <dbReference type="EMBL" id="CAG2134436.1"/>
    </source>
</evidence>
<dbReference type="InterPro" id="IPR050879">
    <property type="entry name" value="Acyltransferase_3"/>
</dbReference>
<dbReference type="AlphaFoldDB" id="A0A916IRG6"/>
<dbReference type="PANTHER" id="PTHR23028:SF53">
    <property type="entry name" value="ACYL_TRANSF_3 DOMAIN-CONTAINING PROTEIN"/>
    <property type="match status" value="1"/>
</dbReference>
<comment type="caution">
    <text evidence="3">The sequence shown here is derived from an EMBL/GenBank/DDBJ whole genome shotgun (WGS) entry which is preliminary data.</text>
</comment>
<name>A0A916IRG6_9BURK</name>
<keyword evidence="4" id="KW-1185">Reference proteome</keyword>
<evidence type="ECO:0000256" key="1">
    <source>
        <dbReference type="SAM" id="Phobius"/>
    </source>
</evidence>
<keyword evidence="1" id="KW-0472">Membrane</keyword>
<evidence type="ECO:0000259" key="2">
    <source>
        <dbReference type="Pfam" id="PF01757"/>
    </source>
</evidence>
<gene>
    <name evidence="3" type="ORF">LMG31506_01384</name>
</gene>
<dbReference type="PANTHER" id="PTHR23028">
    <property type="entry name" value="ACETYLTRANSFERASE"/>
    <property type="match status" value="1"/>
</dbReference>
<dbReference type="RefSeq" id="WP_211946378.1">
    <property type="nucleotide sequence ID" value="NZ_CAJPUY010000004.1"/>
</dbReference>
<accession>A0A916IRG6</accession>
<reference evidence="3" key="1">
    <citation type="submission" date="2021-03" db="EMBL/GenBank/DDBJ databases">
        <authorList>
            <person name="Peeters C."/>
        </authorList>
    </citation>
    <scope>NUCLEOTIDE SEQUENCE</scope>
    <source>
        <strain evidence="3">LMG 31506</strain>
    </source>
</reference>
<organism evidence="3 4">
    <name type="scientific">Cupriavidus yeoncheonensis</name>
    <dbReference type="NCBI Taxonomy" id="1462994"/>
    <lineage>
        <taxon>Bacteria</taxon>
        <taxon>Pseudomonadati</taxon>
        <taxon>Pseudomonadota</taxon>
        <taxon>Betaproteobacteria</taxon>
        <taxon>Burkholderiales</taxon>
        <taxon>Burkholderiaceae</taxon>
        <taxon>Cupriavidus</taxon>
    </lineage>
</organism>
<feature type="domain" description="Acyltransferase 3" evidence="2">
    <location>
        <begin position="15"/>
        <end position="336"/>
    </location>
</feature>
<dbReference type="EMBL" id="CAJPUY010000004">
    <property type="protein sequence ID" value="CAG2134436.1"/>
    <property type="molecule type" value="Genomic_DNA"/>
</dbReference>
<sequence>MRLARVAGGRKDENNFNLMRITAALAVLVTHSYSLASGEVNDEPLRRLIGMTPGTIAVDVFFVTSGFLVTKSLLTRGSVLEFLWARFLRIYPALLVMVALVVFGLGMAFTTWPASTYLIDPGTRQFLLKTTTLVAGAVYPLPGVFASNPYPDTVNGSLWTMMYEIRMYFALAALWVISMVAWHAHQRVFRAAVLVVTAASFLYCVFAILGGSAMQKTALPLMFFAGASLFILSAHVELSAPIAGLLLAAVIGCAFVPNHHVFALMYLLAMPYLVLIAAFVPSPVLFRYNRLGDFSYGIYIYAFPVQQSIVALFPGIPVMGLLLSSGVVTLALAVLSWHLVESRALKLKAPLVGATMRALGQTS</sequence>
<dbReference type="Pfam" id="PF01757">
    <property type="entry name" value="Acyl_transf_3"/>
    <property type="match status" value="1"/>
</dbReference>
<feature type="transmembrane region" description="Helical" evidence="1">
    <location>
        <begin position="240"/>
        <end position="257"/>
    </location>
</feature>
<feature type="transmembrane region" description="Helical" evidence="1">
    <location>
        <begin position="48"/>
        <end position="70"/>
    </location>
</feature>
<dbReference type="InterPro" id="IPR002656">
    <property type="entry name" value="Acyl_transf_3_dom"/>
</dbReference>
<proteinExistence type="predicted"/>
<feature type="transmembrane region" description="Helical" evidence="1">
    <location>
        <begin position="322"/>
        <end position="340"/>
    </location>
</feature>
<protein>
    <recommendedName>
        <fullName evidence="2">Acyltransferase 3 domain-containing protein</fullName>
    </recommendedName>
</protein>
<keyword evidence="1" id="KW-0812">Transmembrane</keyword>
<feature type="transmembrane region" description="Helical" evidence="1">
    <location>
        <begin position="263"/>
        <end position="286"/>
    </location>
</feature>
<feature type="transmembrane region" description="Helical" evidence="1">
    <location>
        <begin position="165"/>
        <end position="184"/>
    </location>
</feature>
<evidence type="ECO:0000313" key="4">
    <source>
        <dbReference type="Proteomes" id="UP000672934"/>
    </source>
</evidence>
<feature type="transmembrane region" description="Helical" evidence="1">
    <location>
        <begin position="191"/>
        <end position="211"/>
    </location>
</feature>
<dbReference type="GO" id="GO:0000271">
    <property type="term" value="P:polysaccharide biosynthetic process"/>
    <property type="evidence" value="ECO:0007669"/>
    <property type="project" value="TreeGrafter"/>
</dbReference>
<dbReference type="Proteomes" id="UP000672934">
    <property type="component" value="Unassembled WGS sequence"/>
</dbReference>
<keyword evidence="1" id="KW-1133">Transmembrane helix</keyword>